<evidence type="ECO:0000256" key="1">
    <source>
        <dbReference type="SAM" id="SignalP"/>
    </source>
</evidence>
<keyword evidence="4" id="KW-1185">Reference proteome</keyword>
<gene>
    <name evidence="2" type="ORF">HINF_LOCUS16900</name>
    <name evidence="3" type="ORF">HINF_LOCUS62474</name>
</gene>
<dbReference type="AlphaFoldDB" id="A0AA86P1W6"/>
<comment type="caution">
    <text evidence="2">The sequence shown here is derived from an EMBL/GenBank/DDBJ whole genome shotgun (WGS) entry which is preliminary data.</text>
</comment>
<feature type="chain" id="PRO_5041662872" evidence="1">
    <location>
        <begin position="24"/>
        <end position="147"/>
    </location>
</feature>
<evidence type="ECO:0000313" key="4">
    <source>
        <dbReference type="Proteomes" id="UP001642409"/>
    </source>
</evidence>
<reference evidence="2" key="1">
    <citation type="submission" date="2023-06" db="EMBL/GenBank/DDBJ databases">
        <authorList>
            <person name="Kurt Z."/>
        </authorList>
    </citation>
    <scope>NUCLEOTIDE SEQUENCE</scope>
</reference>
<protein>
    <submittedName>
        <fullName evidence="3">Hypothetical_protein</fullName>
    </submittedName>
</protein>
<proteinExistence type="predicted"/>
<keyword evidence="1" id="KW-0732">Signal</keyword>
<reference evidence="3 4" key="2">
    <citation type="submission" date="2024-07" db="EMBL/GenBank/DDBJ databases">
        <authorList>
            <person name="Akdeniz Z."/>
        </authorList>
    </citation>
    <scope>NUCLEOTIDE SEQUENCE [LARGE SCALE GENOMIC DNA]</scope>
</reference>
<organism evidence="2">
    <name type="scientific">Hexamita inflata</name>
    <dbReference type="NCBI Taxonomy" id="28002"/>
    <lineage>
        <taxon>Eukaryota</taxon>
        <taxon>Metamonada</taxon>
        <taxon>Diplomonadida</taxon>
        <taxon>Hexamitidae</taxon>
        <taxon>Hexamitinae</taxon>
        <taxon>Hexamita</taxon>
    </lineage>
</organism>
<dbReference type="EMBL" id="CATOUU010000429">
    <property type="protein sequence ID" value="CAI9929255.1"/>
    <property type="molecule type" value="Genomic_DNA"/>
</dbReference>
<feature type="signal peptide" evidence="1">
    <location>
        <begin position="1"/>
        <end position="23"/>
    </location>
</feature>
<sequence length="147" mass="16390">MSLTQQYLWKILCLLFISDACTSFDFSKIQNKQYSFFKSNLAISGQKCSDNLKTNIFQLVLSNEGGLSQHAMSNEAVKPGTLPPPPYAGNTQDGTAMPPCVVNDYQGDPHVTQIIAGNPKETAGRLAIFTYRWISFIVIQDLQFEFN</sequence>
<name>A0AA86P1W6_9EUKA</name>
<dbReference type="Proteomes" id="UP001642409">
    <property type="component" value="Unassembled WGS sequence"/>
</dbReference>
<accession>A0AA86P1W6</accession>
<evidence type="ECO:0000313" key="2">
    <source>
        <dbReference type="EMBL" id="CAI9929255.1"/>
    </source>
</evidence>
<evidence type="ECO:0000313" key="3">
    <source>
        <dbReference type="EMBL" id="CAL6085002.1"/>
    </source>
</evidence>
<dbReference type="EMBL" id="CAXDID020000383">
    <property type="protein sequence ID" value="CAL6085002.1"/>
    <property type="molecule type" value="Genomic_DNA"/>
</dbReference>